<evidence type="ECO:0000256" key="1">
    <source>
        <dbReference type="SAM" id="MobiDB-lite"/>
    </source>
</evidence>
<dbReference type="EMBL" id="FQTW01000001">
    <property type="protein sequence ID" value="SHE41197.1"/>
    <property type="molecule type" value="Genomic_DNA"/>
</dbReference>
<dbReference type="AlphaFoldDB" id="A0A1M4TAD1"/>
<dbReference type="NCBIfam" id="TIGR00847">
    <property type="entry name" value="ccoS"/>
    <property type="match status" value="1"/>
</dbReference>
<keyword evidence="2" id="KW-0812">Transmembrane</keyword>
<reference evidence="3 4" key="1">
    <citation type="submission" date="2016-11" db="EMBL/GenBank/DDBJ databases">
        <authorList>
            <person name="Jaros S."/>
            <person name="Januszkiewicz K."/>
            <person name="Wedrychowicz H."/>
        </authorList>
    </citation>
    <scope>NUCLEOTIDE SEQUENCE [LARGE SCALE GENOMIC DNA]</scope>
    <source>
        <strain evidence="3 4">DSM 25661</strain>
    </source>
</reference>
<keyword evidence="2" id="KW-1133">Transmembrane helix</keyword>
<sequence length="71" mass="8018">MNVIYGLLAISIAIAIVFFIVFIVSVKNHQYEDTYTPSVRMLFDDELVKTDKSGSSSSSENQKPNHKHKQS</sequence>
<name>A0A1M4TAD1_9FLAO</name>
<dbReference type="Proteomes" id="UP000184462">
    <property type="component" value="Unassembled WGS sequence"/>
</dbReference>
<evidence type="ECO:0000313" key="4">
    <source>
        <dbReference type="Proteomes" id="UP000184462"/>
    </source>
</evidence>
<organism evidence="3 4">
    <name type="scientific">Psychroflexus salarius</name>
    <dbReference type="NCBI Taxonomy" id="1155689"/>
    <lineage>
        <taxon>Bacteria</taxon>
        <taxon>Pseudomonadati</taxon>
        <taxon>Bacteroidota</taxon>
        <taxon>Flavobacteriia</taxon>
        <taxon>Flavobacteriales</taxon>
        <taxon>Flavobacteriaceae</taxon>
        <taxon>Psychroflexus</taxon>
    </lineage>
</organism>
<keyword evidence="2" id="KW-0472">Membrane</keyword>
<dbReference type="RefSeq" id="WP_073191885.1">
    <property type="nucleotide sequence ID" value="NZ_FQTW01000001.1"/>
</dbReference>
<dbReference type="InterPro" id="IPR004714">
    <property type="entry name" value="Cyt_oxidase_maturation_cbb3"/>
</dbReference>
<dbReference type="STRING" id="1155689.SAMN05444278_101560"/>
<protein>
    <submittedName>
        <fullName evidence="3">Cytochrome oxidase maturation protein, cbb3-type</fullName>
    </submittedName>
</protein>
<keyword evidence="4" id="KW-1185">Reference proteome</keyword>
<evidence type="ECO:0000256" key="2">
    <source>
        <dbReference type="SAM" id="Phobius"/>
    </source>
</evidence>
<dbReference type="PANTHER" id="PTHR41532">
    <property type="entry name" value="FIXS PROTEIN"/>
    <property type="match status" value="1"/>
</dbReference>
<feature type="transmembrane region" description="Helical" evidence="2">
    <location>
        <begin position="6"/>
        <end position="26"/>
    </location>
</feature>
<evidence type="ECO:0000313" key="3">
    <source>
        <dbReference type="EMBL" id="SHE41197.1"/>
    </source>
</evidence>
<dbReference type="PANTHER" id="PTHR41532:SF1">
    <property type="entry name" value="FIXS PROTEIN"/>
    <property type="match status" value="1"/>
</dbReference>
<proteinExistence type="predicted"/>
<gene>
    <name evidence="3" type="ORF">SAMN05444278_101560</name>
</gene>
<feature type="region of interest" description="Disordered" evidence="1">
    <location>
        <begin position="50"/>
        <end position="71"/>
    </location>
</feature>
<dbReference type="Pfam" id="PF03597">
    <property type="entry name" value="FixS"/>
    <property type="match status" value="1"/>
</dbReference>
<accession>A0A1M4TAD1</accession>